<name>A0ABU7MND1_9BACT</name>
<evidence type="ECO:0000256" key="6">
    <source>
        <dbReference type="RuleBase" id="RU003978"/>
    </source>
</evidence>
<feature type="domain" description="Large ribosomal subunit protein uL11 C-terminal" evidence="8">
    <location>
        <begin position="69"/>
        <end position="135"/>
    </location>
</feature>
<feature type="domain" description="Large ribosomal subunit protein uL11 N-terminal" evidence="9">
    <location>
        <begin position="11"/>
        <end position="63"/>
    </location>
</feature>
<evidence type="ECO:0000256" key="1">
    <source>
        <dbReference type="ARBA" id="ARBA00010537"/>
    </source>
</evidence>
<evidence type="ECO:0000259" key="8">
    <source>
        <dbReference type="Pfam" id="PF00298"/>
    </source>
</evidence>
<dbReference type="Gene3D" id="1.10.10.250">
    <property type="entry name" value="Ribosomal protein L11, C-terminal domain"/>
    <property type="match status" value="1"/>
</dbReference>
<dbReference type="Proteomes" id="UP001344817">
    <property type="component" value="Unassembled WGS sequence"/>
</dbReference>
<organism evidence="10 11">
    <name type="scientific">Mycoplasmopsis ciconiae</name>
    <dbReference type="NCBI Taxonomy" id="561067"/>
    <lineage>
        <taxon>Bacteria</taxon>
        <taxon>Bacillati</taxon>
        <taxon>Mycoplasmatota</taxon>
        <taxon>Mycoplasmoidales</taxon>
        <taxon>Metamycoplasmataceae</taxon>
        <taxon>Mycoplasmopsis</taxon>
    </lineage>
</organism>
<proteinExistence type="inferred from homology"/>
<dbReference type="Gene3D" id="3.30.1550.10">
    <property type="entry name" value="Ribosomal protein L11/L12, N-terminal domain"/>
    <property type="match status" value="1"/>
</dbReference>
<comment type="PTM">
    <text evidence="5 7">One or more lysine residues are methylated.</text>
</comment>
<comment type="similarity">
    <text evidence="1 5 6">Belongs to the universal ribosomal protein uL11 family.</text>
</comment>
<protein>
    <recommendedName>
        <fullName evidence="5">Large ribosomal subunit protein uL11</fullName>
    </recommendedName>
</protein>
<dbReference type="InterPro" id="IPR006519">
    <property type="entry name" value="Ribosomal_uL11_bac-typ"/>
</dbReference>
<dbReference type="EMBL" id="JAZDWZ010000011">
    <property type="protein sequence ID" value="MEE3928576.1"/>
    <property type="molecule type" value="Genomic_DNA"/>
</dbReference>
<dbReference type="Pfam" id="PF03946">
    <property type="entry name" value="Ribosomal_L11_N"/>
    <property type="match status" value="1"/>
</dbReference>
<dbReference type="SMART" id="SM00649">
    <property type="entry name" value="RL11"/>
    <property type="match status" value="1"/>
</dbReference>
<evidence type="ECO:0000313" key="11">
    <source>
        <dbReference type="Proteomes" id="UP001344817"/>
    </source>
</evidence>
<gene>
    <name evidence="5 10" type="primary">rplK</name>
    <name evidence="10" type="ORF">V2E24_03240</name>
</gene>
<keyword evidence="5 7" id="KW-0694">RNA-binding</keyword>
<dbReference type="InterPro" id="IPR000911">
    <property type="entry name" value="Ribosomal_uL11"/>
</dbReference>
<keyword evidence="4 5" id="KW-0687">Ribonucleoprotein</keyword>
<dbReference type="InterPro" id="IPR020783">
    <property type="entry name" value="Ribosomal_uL11_C"/>
</dbReference>
<accession>A0ABU7MND1</accession>
<evidence type="ECO:0000313" key="10">
    <source>
        <dbReference type="EMBL" id="MEE3928576.1"/>
    </source>
</evidence>
<keyword evidence="11" id="KW-1185">Reference proteome</keyword>
<dbReference type="SUPFAM" id="SSF54747">
    <property type="entry name" value="Ribosomal L11/L12e N-terminal domain"/>
    <property type="match status" value="1"/>
</dbReference>
<dbReference type="NCBIfam" id="TIGR01632">
    <property type="entry name" value="L11_bact"/>
    <property type="match status" value="1"/>
</dbReference>
<dbReference type="InterPro" id="IPR020784">
    <property type="entry name" value="Ribosomal_uL11_N"/>
</dbReference>
<evidence type="ECO:0000256" key="3">
    <source>
        <dbReference type="ARBA" id="ARBA00022980"/>
    </source>
</evidence>
<dbReference type="NCBIfam" id="NF011111">
    <property type="entry name" value="PRK14539.1"/>
    <property type="match status" value="1"/>
</dbReference>
<keyword evidence="5 7" id="KW-0699">rRNA-binding</keyword>
<evidence type="ECO:0000256" key="2">
    <source>
        <dbReference type="ARBA" id="ARBA00022481"/>
    </source>
</evidence>
<reference evidence="10" key="1">
    <citation type="submission" date="2024-01" db="EMBL/GenBank/DDBJ databases">
        <title>Genome sequence of Mycoplasma ciconiae type strain DSM 25251.</title>
        <authorList>
            <person name="Spergser J."/>
        </authorList>
    </citation>
    <scope>NUCLEOTIDE SEQUENCE [LARGE SCALE GENOMIC DNA]</scope>
    <source>
        <strain evidence="10">DSM 25251</strain>
    </source>
</reference>
<dbReference type="Pfam" id="PF00298">
    <property type="entry name" value="Ribosomal_L11"/>
    <property type="match status" value="1"/>
</dbReference>
<sequence>MAKKEVVRVSKLEFIAGQAKPGPALAGVGINMPEFTRAFNDATRDRGNEPVPVQITVYKDKSFDFKLFTAPASFKIKQAAKIQKGSSNAKTTIAGTITVDQLRQIAEYKLVDLNTDNVEAGMAVIAGTAKNMGVLIEGYDDIAKAKAAAKAAAKEAAFAAAKEAALAAAQEEMIESKGKGIEVNVIEEKHHEEEGDK</sequence>
<evidence type="ECO:0000256" key="5">
    <source>
        <dbReference type="HAMAP-Rule" id="MF_00736"/>
    </source>
</evidence>
<keyword evidence="3 5" id="KW-0689">Ribosomal protein</keyword>
<comment type="function">
    <text evidence="5 7">Forms part of the ribosomal stalk which helps the ribosome interact with GTP-bound translation factors.</text>
</comment>
<dbReference type="CDD" id="cd00349">
    <property type="entry name" value="Ribosomal_L11"/>
    <property type="match status" value="1"/>
</dbReference>
<dbReference type="InterPro" id="IPR036796">
    <property type="entry name" value="Ribosomal_uL11_N_sf"/>
</dbReference>
<comment type="subunit">
    <text evidence="5">Part of the ribosomal stalk of the 50S ribosomal subunit. Interacts with L10 and the large rRNA to form the base of the stalk. L10 forms an elongated spine to which L12 dimers bind in a sequential fashion forming a multimeric L10(L12)X complex.</text>
</comment>
<keyword evidence="2 5" id="KW-0488">Methylation</keyword>
<dbReference type="RefSeq" id="WP_330500989.1">
    <property type="nucleotide sequence ID" value="NZ_JAZDWZ010000011.1"/>
</dbReference>
<dbReference type="GO" id="GO:0005840">
    <property type="term" value="C:ribosome"/>
    <property type="evidence" value="ECO:0007669"/>
    <property type="project" value="UniProtKB-KW"/>
</dbReference>
<comment type="caution">
    <text evidence="10">The sequence shown here is derived from an EMBL/GenBank/DDBJ whole genome shotgun (WGS) entry which is preliminary data.</text>
</comment>
<dbReference type="SUPFAM" id="SSF46906">
    <property type="entry name" value="Ribosomal protein L11, C-terminal domain"/>
    <property type="match status" value="1"/>
</dbReference>
<evidence type="ECO:0000256" key="4">
    <source>
        <dbReference type="ARBA" id="ARBA00023274"/>
    </source>
</evidence>
<dbReference type="HAMAP" id="MF_00736">
    <property type="entry name" value="Ribosomal_uL11"/>
    <property type="match status" value="1"/>
</dbReference>
<evidence type="ECO:0000259" key="9">
    <source>
        <dbReference type="Pfam" id="PF03946"/>
    </source>
</evidence>
<dbReference type="PANTHER" id="PTHR11661">
    <property type="entry name" value="60S RIBOSOMAL PROTEIN L12"/>
    <property type="match status" value="1"/>
</dbReference>
<dbReference type="PANTHER" id="PTHR11661:SF1">
    <property type="entry name" value="LARGE RIBOSOMAL SUBUNIT PROTEIN UL11M"/>
    <property type="match status" value="1"/>
</dbReference>
<evidence type="ECO:0000256" key="7">
    <source>
        <dbReference type="RuleBase" id="RU003979"/>
    </source>
</evidence>
<dbReference type="InterPro" id="IPR036769">
    <property type="entry name" value="Ribosomal_uL11_C_sf"/>
</dbReference>